<evidence type="ECO:0000313" key="3">
    <source>
        <dbReference type="EMBL" id="AML52384.1"/>
    </source>
</evidence>
<organism evidence="3 4">
    <name type="scientific">Falsihalocynthiibacter arcticus</name>
    <dbReference type="NCBI Taxonomy" id="1579316"/>
    <lineage>
        <taxon>Bacteria</taxon>
        <taxon>Pseudomonadati</taxon>
        <taxon>Pseudomonadota</taxon>
        <taxon>Alphaproteobacteria</taxon>
        <taxon>Rhodobacterales</taxon>
        <taxon>Roseobacteraceae</taxon>
        <taxon>Falsihalocynthiibacter</taxon>
    </lineage>
</organism>
<dbReference type="RefSeq" id="WP_052274804.1">
    <property type="nucleotide sequence ID" value="NZ_CP014327.1"/>
</dbReference>
<dbReference type="Pfam" id="PF01478">
    <property type="entry name" value="Peptidase_A24"/>
    <property type="match status" value="1"/>
</dbReference>
<dbReference type="Gene3D" id="1.20.120.1220">
    <property type="match status" value="1"/>
</dbReference>
<dbReference type="InterPro" id="IPR000045">
    <property type="entry name" value="Prepilin_IV_endopep_pep"/>
</dbReference>
<feature type="transmembrane region" description="Helical" evidence="1">
    <location>
        <begin position="29"/>
        <end position="47"/>
    </location>
</feature>
<keyword evidence="1" id="KW-1133">Transmembrane helix</keyword>
<keyword evidence="1" id="KW-0812">Transmembrane</keyword>
<name>A0A126V245_9RHOB</name>
<protein>
    <recommendedName>
        <fullName evidence="2">Prepilin type IV endopeptidase peptidase domain-containing protein</fullName>
    </recommendedName>
</protein>
<dbReference type="STRING" id="1579316.RC74_14850"/>
<dbReference type="Proteomes" id="UP000070371">
    <property type="component" value="Chromosome"/>
</dbReference>
<dbReference type="OrthoDB" id="7866360at2"/>
<dbReference type="GO" id="GO:0016020">
    <property type="term" value="C:membrane"/>
    <property type="evidence" value="ECO:0007669"/>
    <property type="project" value="InterPro"/>
</dbReference>
<dbReference type="AlphaFoldDB" id="A0A126V245"/>
<sequence>MMLLPLLLFTPVLLYVAQSDLRWMRIPNTASLLGIGLFVVTIPLIGLEEAISRILPALIVFCIGFALFLLRIFAGGDVKILAVLMLFIPSGTLSLFALVFSGAMLLGIVAVTGTRALALPQLRGWVSMRARGLMPMGLSISLAGIGHLAVLYALKTSSLMP</sequence>
<evidence type="ECO:0000313" key="4">
    <source>
        <dbReference type="Proteomes" id="UP000070371"/>
    </source>
</evidence>
<dbReference type="EMBL" id="CP014327">
    <property type="protein sequence ID" value="AML52384.1"/>
    <property type="molecule type" value="Genomic_DNA"/>
</dbReference>
<evidence type="ECO:0000256" key="1">
    <source>
        <dbReference type="SAM" id="Phobius"/>
    </source>
</evidence>
<reference evidence="3 4" key="1">
    <citation type="submission" date="2016-02" db="EMBL/GenBank/DDBJ databases">
        <title>Complete genome sequence of Halocynthiibacter arcticus PAMC 20958t from arctic marine sediment.</title>
        <authorList>
            <person name="Lee Y.M."/>
            <person name="Baek K."/>
            <person name="Lee H.K."/>
            <person name="Shin S.C."/>
        </authorList>
    </citation>
    <scope>NUCLEOTIDE SEQUENCE [LARGE SCALE GENOMIC DNA]</scope>
    <source>
        <strain evidence="3">PAMC 20958</strain>
    </source>
</reference>
<feature type="transmembrane region" description="Helical" evidence="1">
    <location>
        <begin position="80"/>
        <end position="111"/>
    </location>
</feature>
<feature type="transmembrane region" description="Helical" evidence="1">
    <location>
        <begin position="132"/>
        <end position="154"/>
    </location>
</feature>
<dbReference type="GO" id="GO:0004190">
    <property type="term" value="F:aspartic-type endopeptidase activity"/>
    <property type="evidence" value="ECO:0007669"/>
    <property type="project" value="InterPro"/>
</dbReference>
<keyword evidence="1" id="KW-0472">Membrane</keyword>
<evidence type="ECO:0000259" key="2">
    <source>
        <dbReference type="Pfam" id="PF01478"/>
    </source>
</evidence>
<feature type="transmembrane region" description="Helical" evidence="1">
    <location>
        <begin position="54"/>
        <end position="74"/>
    </location>
</feature>
<feature type="domain" description="Prepilin type IV endopeptidase peptidase" evidence="2">
    <location>
        <begin position="7"/>
        <end position="109"/>
    </location>
</feature>
<gene>
    <name evidence="3" type="ORF">RC74_14850</name>
</gene>
<accession>A0A126V245</accession>
<keyword evidence="4" id="KW-1185">Reference proteome</keyword>
<proteinExistence type="predicted"/>
<dbReference type="KEGG" id="hat:RC74_14850"/>